<reference evidence="1 2" key="1">
    <citation type="submission" date="2017-10" db="EMBL/GenBank/DDBJ databases">
        <title>Draft genome sequences of Aggregatibacter actinomycetemcomitans strains 310a and 310b.</title>
        <authorList>
            <person name="May A.C."/>
            <person name="Ohta H."/>
            <person name="Maeda H."/>
            <person name="Kokeguchi S."/>
            <person name="Cugini C."/>
        </authorList>
    </citation>
    <scope>NUCLEOTIDE SEQUENCE [LARGE SCALE GENOMIC DNA]</scope>
    <source>
        <strain evidence="1 2">310b</strain>
    </source>
</reference>
<gene>
    <name evidence="1" type="ORF">CQR80_04955</name>
</gene>
<dbReference type="RefSeq" id="WP_060828810.1">
    <property type="nucleotide sequence ID" value="NZ_PCGV01000007.1"/>
</dbReference>
<sequence length="99" mass="11336">MNGLQTAWENRREAEYHTQIEAGERYEAELEAEKARIDEQARNGDEVLIDAINNAISTSDDDLNLQWLAIGAGAWDKLETLRDNAIEFVARKQLENKVY</sequence>
<dbReference type="EMBL" id="PCGW01000007">
    <property type="protein sequence ID" value="PHO20839.1"/>
    <property type="molecule type" value="Genomic_DNA"/>
</dbReference>
<dbReference type="Proteomes" id="UP000226080">
    <property type="component" value="Unassembled WGS sequence"/>
</dbReference>
<keyword evidence="2" id="KW-1185">Reference proteome</keyword>
<accession>A0A2G1DQR7</accession>
<proteinExistence type="predicted"/>
<organism evidence="1 2">
    <name type="scientific">Aggregatibacter actinomycetemcomitans</name>
    <name type="common">Actinobacillus actinomycetemcomitans</name>
    <name type="synonym">Haemophilus actinomycetemcomitans</name>
    <dbReference type="NCBI Taxonomy" id="714"/>
    <lineage>
        <taxon>Bacteria</taxon>
        <taxon>Pseudomonadati</taxon>
        <taxon>Pseudomonadota</taxon>
        <taxon>Gammaproteobacteria</taxon>
        <taxon>Pasteurellales</taxon>
        <taxon>Pasteurellaceae</taxon>
        <taxon>Aggregatibacter</taxon>
    </lineage>
</organism>
<evidence type="ECO:0000313" key="2">
    <source>
        <dbReference type="Proteomes" id="UP000226080"/>
    </source>
</evidence>
<name>A0A2G1DQR7_AGGAC</name>
<protein>
    <submittedName>
        <fullName evidence="1">Uncharacterized protein</fullName>
    </submittedName>
</protein>
<comment type="caution">
    <text evidence="1">The sequence shown here is derived from an EMBL/GenBank/DDBJ whole genome shotgun (WGS) entry which is preliminary data.</text>
</comment>
<evidence type="ECO:0000313" key="1">
    <source>
        <dbReference type="EMBL" id="PHO20839.1"/>
    </source>
</evidence>